<organism evidence="2 3">
    <name type="scientific">Moniliophthora roreri</name>
    <name type="common">Frosty pod rot fungus</name>
    <name type="synonym">Monilia roreri</name>
    <dbReference type="NCBI Taxonomy" id="221103"/>
    <lineage>
        <taxon>Eukaryota</taxon>
        <taxon>Fungi</taxon>
        <taxon>Dikarya</taxon>
        <taxon>Basidiomycota</taxon>
        <taxon>Agaricomycotina</taxon>
        <taxon>Agaricomycetes</taxon>
        <taxon>Agaricomycetidae</taxon>
        <taxon>Agaricales</taxon>
        <taxon>Marasmiineae</taxon>
        <taxon>Marasmiaceae</taxon>
        <taxon>Moniliophthora</taxon>
    </lineage>
</organism>
<reference evidence="2 3" key="1">
    <citation type="submission" date="2015-12" db="EMBL/GenBank/DDBJ databases">
        <title>Draft genome sequence of Moniliophthora roreri, the causal agent of frosty pod rot of cacao.</title>
        <authorList>
            <person name="Aime M.C."/>
            <person name="Diaz-Valderrama J.R."/>
            <person name="Kijpornyongpan T."/>
            <person name="Phillips-Mora W."/>
        </authorList>
    </citation>
    <scope>NUCLEOTIDE SEQUENCE [LARGE SCALE GENOMIC DNA]</scope>
    <source>
        <strain evidence="2 3">MCA 2952</strain>
    </source>
</reference>
<name>A0A0W0G3A3_MONRR</name>
<sequence length="181" mass="19676">MARELPKASIETGSIPPGLIRARQPQPFLAKNVATGAILGALAIGVYVYSTVRQVDNINEEARNKVPEAMMKQPVAMDEEGTAMTWAAGAVVEKLKAYTETTSSAKDNTVLNSFDVARSITEEVVEDADTWPQPSKLRGRGLLVGSFMDKQYPWLLDPQGKTLVWGAPPIDNIGFMQSSHC</sequence>
<dbReference type="InterPro" id="IPR018628">
    <property type="entry name" value="Coa3_CC"/>
</dbReference>
<gene>
    <name evidence="2" type="ORF">WG66_4403</name>
</gene>
<dbReference type="EMBL" id="LATX01001258">
    <property type="protein sequence ID" value="KTB43041.1"/>
    <property type="molecule type" value="Genomic_DNA"/>
</dbReference>
<dbReference type="Pfam" id="PF09813">
    <property type="entry name" value="Coa3_cc"/>
    <property type="match status" value="1"/>
</dbReference>
<protein>
    <recommendedName>
        <fullName evidence="1">Cytochrome c oxidase assembly factor 3 mitochondrial coiled-coil domain-containing protein</fullName>
    </recommendedName>
</protein>
<evidence type="ECO:0000313" key="2">
    <source>
        <dbReference type="EMBL" id="KTB43041.1"/>
    </source>
</evidence>
<feature type="domain" description="Cytochrome c oxidase assembly factor 3 mitochondrial coiled-coil" evidence="1">
    <location>
        <begin position="19"/>
        <end position="50"/>
    </location>
</feature>
<evidence type="ECO:0000313" key="3">
    <source>
        <dbReference type="Proteomes" id="UP000054988"/>
    </source>
</evidence>
<accession>A0A0W0G3A3</accession>
<evidence type="ECO:0000259" key="1">
    <source>
        <dbReference type="Pfam" id="PF09813"/>
    </source>
</evidence>
<proteinExistence type="predicted"/>
<comment type="caution">
    <text evidence="2">The sequence shown here is derived from an EMBL/GenBank/DDBJ whole genome shotgun (WGS) entry which is preliminary data.</text>
</comment>
<dbReference type="Proteomes" id="UP000054988">
    <property type="component" value="Unassembled WGS sequence"/>
</dbReference>
<dbReference type="AlphaFoldDB" id="A0A0W0G3A3"/>